<comment type="caution">
    <text evidence="2">The sequence shown here is derived from an EMBL/GenBank/DDBJ whole genome shotgun (WGS) entry which is preliminary data.</text>
</comment>
<evidence type="ECO:0000313" key="2">
    <source>
        <dbReference type="EMBL" id="KAF5336504.1"/>
    </source>
</evidence>
<sequence>MIDETKGSRPAYSSPSLSSQTSEEFQETPNIPYRAIPSRLGFAFAGDSQSDLRLVSYLCAEDDLPDKSAERESFTLPHDFDDDSSDADWYLLTEDEGISFVPPTPTMPGGISTSLQDTEQERMHLNTPLPPQTSTSSTFAFFQNHFLKGSGAPMDSDTSSLSTASCYSFSTADSQEDGAAGPSRYWRQPRAGGTVISSTLGGLDVYMRTGSIINWTHHPQYAAQIGTDRLSQKSFLGELSTWDTDRFDFDPITPFARDWQSKGEGGKEHGELYASVPSGGSSLRTTALVESEWETVQAPTSESFIAHMSANVGAAAKRLKKRRPSKSSSEGIPRESSPASPSSRFRIFAPLRTCGAVLRCPTRGGATPGSPLQLLLPRPDLDALFQPNPQACYIASMKGRQGIRNEAWVLVDVMRRAPSEKG</sequence>
<reference evidence="2 3" key="1">
    <citation type="journal article" date="2020" name="ISME J.">
        <title>Uncovering the hidden diversity of litter-decomposition mechanisms in mushroom-forming fungi.</title>
        <authorList>
            <person name="Floudas D."/>
            <person name="Bentzer J."/>
            <person name="Ahren D."/>
            <person name="Johansson T."/>
            <person name="Persson P."/>
            <person name="Tunlid A."/>
        </authorList>
    </citation>
    <scope>NUCLEOTIDE SEQUENCE [LARGE SCALE GENOMIC DNA]</scope>
    <source>
        <strain evidence="2 3">CBS 175.51</strain>
    </source>
</reference>
<feature type="compositionally biased region" description="Low complexity" evidence="1">
    <location>
        <begin position="326"/>
        <end position="342"/>
    </location>
</feature>
<name>A0A8H5C878_9AGAR</name>
<proteinExistence type="predicted"/>
<organism evidence="2 3">
    <name type="scientific">Ephemerocybe angulata</name>
    <dbReference type="NCBI Taxonomy" id="980116"/>
    <lineage>
        <taxon>Eukaryota</taxon>
        <taxon>Fungi</taxon>
        <taxon>Dikarya</taxon>
        <taxon>Basidiomycota</taxon>
        <taxon>Agaricomycotina</taxon>
        <taxon>Agaricomycetes</taxon>
        <taxon>Agaricomycetidae</taxon>
        <taxon>Agaricales</taxon>
        <taxon>Agaricineae</taxon>
        <taxon>Psathyrellaceae</taxon>
        <taxon>Ephemerocybe</taxon>
    </lineage>
</organism>
<feature type="compositionally biased region" description="Low complexity" evidence="1">
    <location>
        <begin position="8"/>
        <end position="22"/>
    </location>
</feature>
<evidence type="ECO:0000313" key="3">
    <source>
        <dbReference type="Proteomes" id="UP000541558"/>
    </source>
</evidence>
<protein>
    <submittedName>
        <fullName evidence="2">Uncharacterized protein</fullName>
    </submittedName>
</protein>
<gene>
    <name evidence="2" type="ORF">D9611_006582</name>
</gene>
<dbReference type="EMBL" id="JAACJK010000058">
    <property type="protein sequence ID" value="KAF5336504.1"/>
    <property type="molecule type" value="Genomic_DNA"/>
</dbReference>
<dbReference type="Proteomes" id="UP000541558">
    <property type="component" value="Unassembled WGS sequence"/>
</dbReference>
<evidence type="ECO:0000256" key="1">
    <source>
        <dbReference type="SAM" id="MobiDB-lite"/>
    </source>
</evidence>
<dbReference type="AlphaFoldDB" id="A0A8H5C878"/>
<dbReference type="OrthoDB" id="3226552at2759"/>
<keyword evidence="3" id="KW-1185">Reference proteome</keyword>
<feature type="region of interest" description="Disordered" evidence="1">
    <location>
        <begin position="1"/>
        <end position="30"/>
    </location>
</feature>
<feature type="region of interest" description="Disordered" evidence="1">
    <location>
        <begin position="315"/>
        <end position="342"/>
    </location>
</feature>
<accession>A0A8H5C878</accession>